<name>A0A163D0G5_9NEIS</name>
<dbReference type="Pfam" id="PF07963">
    <property type="entry name" value="N_methyl"/>
    <property type="match status" value="1"/>
</dbReference>
<dbReference type="NCBIfam" id="TIGR02532">
    <property type="entry name" value="IV_pilin_GFxxxE"/>
    <property type="match status" value="1"/>
</dbReference>
<sequence>MKPSLARQAGFSLVELMVALTLSLFVIVAVSASYLSGRQASRKLEERIALQQDARLALATLSRDLRMAGVFGCAVPAMSNLERSGPSGVTLREGVAIHQHFTPEDDTEAFDPHGPLGFRTVAASGSSWMKNAAVAATGPMLVVQFGQGTAAVVDSQPKVGGSGTVSLTRLDTLPPAERGLSGNARLLAIGSCSRLDFVKVGQNGVVRGASAGIQLTFPASAALTVGQANGAHRWGSLDVMRFVSRAYVAGSYQGRQGLYMYERAENGSLVGPVEIAANVSRIAVEFGTINACQGAGAATKITYSTSPADWRTVDLVRLLITVESPPSSNTPATSRQYGTTIAVRGSNLCVNQAKVLGEAS</sequence>
<evidence type="ECO:0000313" key="3">
    <source>
        <dbReference type="Proteomes" id="UP000076625"/>
    </source>
</evidence>
<dbReference type="InterPro" id="IPR012902">
    <property type="entry name" value="N_methyl_site"/>
</dbReference>
<comment type="caution">
    <text evidence="2">The sequence shown here is derived from an EMBL/GenBank/DDBJ whole genome shotgun (WGS) entry which is preliminary data.</text>
</comment>
<dbReference type="PROSITE" id="PS00409">
    <property type="entry name" value="PROKAR_NTER_METHYL"/>
    <property type="match status" value="1"/>
</dbReference>
<dbReference type="AlphaFoldDB" id="A0A163D0G5"/>
<feature type="transmembrane region" description="Helical" evidence="1">
    <location>
        <begin position="12"/>
        <end position="35"/>
    </location>
</feature>
<accession>A0A163D0G5</accession>
<evidence type="ECO:0000256" key="1">
    <source>
        <dbReference type="SAM" id="Phobius"/>
    </source>
</evidence>
<protein>
    <recommendedName>
        <fullName evidence="4">Pilus assembly protein PilW</fullName>
    </recommendedName>
</protein>
<organism evidence="2 3">
    <name type="scientific">Crenobacter luteus</name>
    <dbReference type="NCBI Taxonomy" id="1452487"/>
    <lineage>
        <taxon>Bacteria</taxon>
        <taxon>Pseudomonadati</taxon>
        <taxon>Pseudomonadota</taxon>
        <taxon>Betaproteobacteria</taxon>
        <taxon>Neisseriales</taxon>
        <taxon>Neisseriaceae</taxon>
        <taxon>Crenobacter</taxon>
    </lineage>
</organism>
<keyword evidence="3" id="KW-1185">Reference proteome</keyword>
<evidence type="ECO:0008006" key="4">
    <source>
        <dbReference type="Google" id="ProtNLM"/>
    </source>
</evidence>
<keyword evidence="1" id="KW-0812">Transmembrane</keyword>
<dbReference type="RefSeq" id="WP_066611005.1">
    <property type="nucleotide sequence ID" value="NZ_LQQU01000013.1"/>
</dbReference>
<gene>
    <name evidence="2" type="ORF">AVW16_08580</name>
</gene>
<proteinExistence type="predicted"/>
<keyword evidence="1" id="KW-0472">Membrane</keyword>
<dbReference type="Proteomes" id="UP000076625">
    <property type="component" value="Unassembled WGS sequence"/>
</dbReference>
<dbReference type="STRING" id="1452487.AVW16_08580"/>
<evidence type="ECO:0000313" key="2">
    <source>
        <dbReference type="EMBL" id="KZE33581.1"/>
    </source>
</evidence>
<dbReference type="EMBL" id="LQQU01000013">
    <property type="protein sequence ID" value="KZE33581.1"/>
    <property type="molecule type" value="Genomic_DNA"/>
</dbReference>
<reference evidence="3" key="1">
    <citation type="submission" date="2016-01" db="EMBL/GenBank/DDBJ databases">
        <title>Draft genome of Chromobacterium sp. F49.</title>
        <authorList>
            <person name="Hong K.W."/>
        </authorList>
    </citation>
    <scope>NUCLEOTIDE SEQUENCE [LARGE SCALE GENOMIC DNA]</scope>
    <source>
        <strain evidence="3">CN10</strain>
    </source>
</reference>
<keyword evidence="1" id="KW-1133">Transmembrane helix</keyword>